<dbReference type="InterPro" id="IPR052156">
    <property type="entry name" value="BCAA_Transport_ATP-bd_LivF"/>
</dbReference>
<dbReference type="Proteomes" id="UP001500540">
    <property type="component" value="Unassembled WGS sequence"/>
</dbReference>
<dbReference type="GO" id="GO:0005524">
    <property type="term" value="F:ATP binding"/>
    <property type="evidence" value="ECO:0007669"/>
    <property type="project" value="UniProtKB-KW"/>
</dbReference>
<dbReference type="Gene3D" id="3.40.50.300">
    <property type="entry name" value="P-loop containing nucleotide triphosphate hydrolases"/>
    <property type="match status" value="1"/>
</dbReference>
<evidence type="ECO:0000256" key="2">
    <source>
        <dbReference type="ARBA" id="ARBA00022448"/>
    </source>
</evidence>
<organism evidence="7 8">
    <name type="scientific">Microbacterium kribbense</name>
    <dbReference type="NCBI Taxonomy" id="433645"/>
    <lineage>
        <taxon>Bacteria</taxon>
        <taxon>Bacillati</taxon>
        <taxon>Actinomycetota</taxon>
        <taxon>Actinomycetes</taxon>
        <taxon>Micrococcales</taxon>
        <taxon>Microbacteriaceae</taxon>
        <taxon>Microbacterium</taxon>
    </lineage>
</organism>
<dbReference type="PANTHER" id="PTHR43820">
    <property type="entry name" value="HIGH-AFFINITY BRANCHED-CHAIN AMINO ACID TRANSPORT ATP-BINDING PROTEIN LIVF"/>
    <property type="match status" value="1"/>
</dbReference>
<dbReference type="Pfam" id="PF00005">
    <property type="entry name" value="ABC_tran"/>
    <property type="match status" value="1"/>
</dbReference>
<dbReference type="PROSITE" id="PS50893">
    <property type="entry name" value="ABC_TRANSPORTER_2"/>
    <property type="match status" value="1"/>
</dbReference>
<dbReference type="RefSeq" id="WP_344780457.1">
    <property type="nucleotide sequence ID" value="NZ_BAABAF010000002.1"/>
</dbReference>
<keyword evidence="2" id="KW-0813">Transport</keyword>
<accession>A0ABP7G5A3</accession>
<evidence type="ECO:0000313" key="8">
    <source>
        <dbReference type="Proteomes" id="UP001500540"/>
    </source>
</evidence>
<proteinExistence type="inferred from homology"/>
<dbReference type="SMART" id="SM00382">
    <property type="entry name" value="AAA"/>
    <property type="match status" value="1"/>
</dbReference>
<evidence type="ECO:0000256" key="5">
    <source>
        <dbReference type="ARBA" id="ARBA00022970"/>
    </source>
</evidence>
<dbReference type="CDD" id="cd03224">
    <property type="entry name" value="ABC_TM1139_LivF_branched"/>
    <property type="match status" value="1"/>
</dbReference>
<dbReference type="InterPro" id="IPR017871">
    <property type="entry name" value="ABC_transporter-like_CS"/>
</dbReference>
<sequence length="225" mass="23972">MMLEVDDLVVRYGAATALDGVSLRVDDAELVALVGPNGAGKTSLVNAISGLVRPVSGRIHVGGRVAQVPEGRQMFGELSVEDNLRLGAWRHRPKDTGPIYELLPDLQRLRRQRADTLSGGQQQMVAVGRALMARPDLLVVDELSLGLAPMIAAQLVEHLAVLNRSQGTAVLLIEQEVGLAFELCSRAYVLESGQIVAAGSTAQLRDAPELQDAYFGGLDVEGTEG</sequence>
<evidence type="ECO:0000259" key="6">
    <source>
        <dbReference type="PROSITE" id="PS50893"/>
    </source>
</evidence>
<comment type="caution">
    <text evidence="7">The sequence shown here is derived from an EMBL/GenBank/DDBJ whole genome shotgun (WGS) entry which is preliminary data.</text>
</comment>
<protein>
    <submittedName>
        <fullName evidence="7">ABC transporter ATP-binding protein</fullName>
    </submittedName>
</protein>
<evidence type="ECO:0000256" key="3">
    <source>
        <dbReference type="ARBA" id="ARBA00022741"/>
    </source>
</evidence>
<dbReference type="SUPFAM" id="SSF52540">
    <property type="entry name" value="P-loop containing nucleoside triphosphate hydrolases"/>
    <property type="match status" value="1"/>
</dbReference>
<name>A0ABP7G5A3_9MICO</name>
<evidence type="ECO:0000256" key="1">
    <source>
        <dbReference type="ARBA" id="ARBA00005417"/>
    </source>
</evidence>
<feature type="domain" description="ABC transporter" evidence="6">
    <location>
        <begin position="3"/>
        <end position="217"/>
    </location>
</feature>
<keyword evidence="8" id="KW-1185">Reference proteome</keyword>
<dbReference type="InterPro" id="IPR003593">
    <property type="entry name" value="AAA+_ATPase"/>
</dbReference>
<keyword evidence="4 7" id="KW-0067">ATP-binding</keyword>
<evidence type="ECO:0000313" key="7">
    <source>
        <dbReference type="EMBL" id="GAA3756277.1"/>
    </source>
</evidence>
<dbReference type="PROSITE" id="PS00211">
    <property type="entry name" value="ABC_TRANSPORTER_1"/>
    <property type="match status" value="1"/>
</dbReference>
<dbReference type="EMBL" id="BAABAF010000002">
    <property type="protein sequence ID" value="GAA3756277.1"/>
    <property type="molecule type" value="Genomic_DNA"/>
</dbReference>
<reference evidence="8" key="1">
    <citation type="journal article" date="2019" name="Int. J. Syst. Evol. Microbiol.">
        <title>The Global Catalogue of Microorganisms (GCM) 10K type strain sequencing project: providing services to taxonomists for standard genome sequencing and annotation.</title>
        <authorList>
            <consortium name="The Broad Institute Genomics Platform"/>
            <consortium name="The Broad Institute Genome Sequencing Center for Infectious Disease"/>
            <person name="Wu L."/>
            <person name="Ma J."/>
        </authorList>
    </citation>
    <scope>NUCLEOTIDE SEQUENCE [LARGE SCALE GENOMIC DNA]</scope>
    <source>
        <strain evidence="8">JCM 16950</strain>
    </source>
</reference>
<gene>
    <name evidence="7" type="ORF">GCM10022240_06380</name>
</gene>
<keyword evidence="5" id="KW-0029">Amino-acid transport</keyword>
<evidence type="ECO:0000256" key="4">
    <source>
        <dbReference type="ARBA" id="ARBA00022840"/>
    </source>
</evidence>
<comment type="similarity">
    <text evidence="1">Belongs to the ABC transporter superfamily.</text>
</comment>
<keyword evidence="3" id="KW-0547">Nucleotide-binding</keyword>
<dbReference type="InterPro" id="IPR027417">
    <property type="entry name" value="P-loop_NTPase"/>
</dbReference>
<dbReference type="PANTHER" id="PTHR43820:SF4">
    <property type="entry name" value="HIGH-AFFINITY BRANCHED-CHAIN AMINO ACID TRANSPORT ATP-BINDING PROTEIN LIVF"/>
    <property type="match status" value="1"/>
</dbReference>
<dbReference type="InterPro" id="IPR003439">
    <property type="entry name" value="ABC_transporter-like_ATP-bd"/>
</dbReference>